<evidence type="ECO:0000313" key="3">
    <source>
        <dbReference type="Proteomes" id="UP000258309"/>
    </source>
</evidence>
<protein>
    <recommendedName>
        <fullName evidence="4">Transferase</fullName>
    </recommendedName>
</protein>
<gene>
    <name evidence="2" type="ORF">B7463_g6526</name>
</gene>
<dbReference type="EMBL" id="NCSJ02000117">
    <property type="protein sequence ID" value="RFU29809.1"/>
    <property type="molecule type" value="Genomic_DNA"/>
</dbReference>
<name>A0A3E2H8S7_SCYLI</name>
<keyword evidence="3" id="KW-1185">Reference proteome</keyword>
<sequence>MGEANPSSTVTSSTCIFPEPRQYNSITVPLSIIDATVTNFTRCGAVWFYNAPSIHFTSLTTVHYQNSLSKTLASYPQWCGRLHWSHSSQNGANDHANRYRRVHITYGTHDDPGVLFIATTSTGRLSDFIPSPSTRKTKLKAWDAAEIPTAELLPSTPLALSYGSNHNSPALIIQITTFSCGGTAVAIELAHALADAQSLCQFAKDWSLTSRFLLQNPSSSSLPKLNPVFNPQLLDGYAAGNIDVPDPDAELQEQARKLPLHRYDWFKTVPNQPFPAPIPEDFDVNIAALSPSDPIPWDDWDVSAPVNHQVLYFSKNEIHEIHEKATTAGSGISKHDALLAHIWDRILHARQLPPNTEAFLNLTFGLRARFEPHLPESFLGSPIMLAAVSHIISSSYTSDSSGAQDANKEISTLASKIRSTLQVFTPAALSSHLHDAAFEVCPQRLWQGFLGKKHTLVTSWVYTGAYDVLFAREEDWGSDGALRYVEPLMPNMDGLLEIMEAGASGKSSEGGRHWTDNGVDVSIYLENGTMKRLLSDELLWRR</sequence>
<organism evidence="2 3">
    <name type="scientific">Scytalidium lignicola</name>
    <name type="common">Hyphomycete</name>
    <dbReference type="NCBI Taxonomy" id="5539"/>
    <lineage>
        <taxon>Eukaryota</taxon>
        <taxon>Fungi</taxon>
        <taxon>Dikarya</taxon>
        <taxon>Ascomycota</taxon>
        <taxon>Pezizomycotina</taxon>
        <taxon>Leotiomycetes</taxon>
        <taxon>Leotiomycetes incertae sedis</taxon>
        <taxon>Scytalidium</taxon>
    </lineage>
</organism>
<reference evidence="2 3" key="1">
    <citation type="submission" date="2018-05" db="EMBL/GenBank/DDBJ databases">
        <title>Draft genome sequence of Scytalidium lignicola DSM 105466, a ubiquitous saprotrophic fungus.</title>
        <authorList>
            <person name="Buettner E."/>
            <person name="Gebauer A.M."/>
            <person name="Hofrichter M."/>
            <person name="Liers C."/>
            <person name="Kellner H."/>
        </authorList>
    </citation>
    <scope>NUCLEOTIDE SEQUENCE [LARGE SCALE GENOMIC DNA]</scope>
    <source>
        <strain evidence="2 3">DSM 105466</strain>
    </source>
</reference>
<dbReference type="PANTHER" id="PTHR31642">
    <property type="entry name" value="TRICHOTHECENE 3-O-ACETYLTRANSFERASE"/>
    <property type="match status" value="1"/>
</dbReference>
<dbReference type="OMA" id="FPQWAGQ"/>
<evidence type="ECO:0000256" key="1">
    <source>
        <dbReference type="ARBA" id="ARBA00022679"/>
    </source>
</evidence>
<accession>A0A3E2H8S7</accession>
<evidence type="ECO:0000313" key="2">
    <source>
        <dbReference type="EMBL" id="RFU29809.1"/>
    </source>
</evidence>
<dbReference type="GO" id="GO:0044550">
    <property type="term" value="P:secondary metabolite biosynthetic process"/>
    <property type="evidence" value="ECO:0007669"/>
    <property type="project" value="TreeGrafter"/>
</dbReference>
<dbReference type="Proteomes" id="UP000258309">
    <property type="component" value="Unassembled WGS sequence"/>
</dbReference>
<feature type="non-terminal residue" evidence="2">
    <location>
        <position position="1"/>
    </location>
</feature>
<comment type="caution">
    <text evidence="2">The sequence shown here is derived from an EMBL/GenBank/DDBJ whole genome shotgun (WGS) entry which is preliminary data.</text>
</comment>
<dbReference type="Pfam" id="PF02458">
    <property type="entry name" value="Transferase"/>
    <property type="match status" value="1"/>
</dbReference>
<dbReference type="Gene3D" id="3.30.559.10">
    <property type="entry name" value="Chloramphenicol acetyltransferase-like domain"/>
    <property type="match status" value="2"/>
</dbReference>
<dbReference type="GO" id="GO:0016747">
    <property type="term" value="F:acyltransferase activity, transferring groups other than amino-acyl groups"/>
    <property type="evidence" value="ECO:0007669"/>
    <property type="project" value="TreeGrafter"/>
</dbReference>
<feature type="non-terminal residue" evidence="2">
    <location>
        <position position="542"/>
    </location>
</feature>
<dbReference type="AlphaFoldDB" id="A0A3E2H8S7"/>
<dbReference type="PANTHER" id="PTHR31642:SF310">
    <property type="entry name" value="FATTY ALCOHOL:CAFFEOYL-COA ACYLTRANSFERASE"/>
    <property type="match status" value="1"/>
</dbReference>
<dbReference type="InterPro" id="IPR023213">
    <property type="entry name" value="CAT-like_dom_sf"/>
</dbReference>
<evidence type="ECO:0008006" key="4">
    <source>
        <dbReference type="Google" id="ProtNLM"/>
    </source>
</evidence>
<dbReference type="InterPro" id="IPR050317">
    <property type="entry name" value="Plant_Fungal_Acyltransferase"/>
</dbReference>
<dbReference type="OrthoDB" id="444127at2759"/>
<keyword evidence="1" id="KW-0808">Transferase</keyword>
<proteinExistence type="predicted"/>
<dbReference type="STRING" id="5539.A0A3E2H8S7"/>